<name>A0A2P5X7E4_GOSBA</name>
<sequence length="425" mass="47412">MLSKFLSVSETLFQNTETVLKNQEVSIQGLKTQIGQLSKLISERPRGSLPSNTKPNPREQLNTINVQDEEGFVEPEPEPRQETVVSKGQGEVDQNTNKSVNVEYKPRVPYPNATRKDRSDEKFGELTLRVGDETITLQVLNSGNPSGIEGDRLTHSPKTDSMNKLNTFPNQLKVGDRVLFATADPHIVATAPNEEIPLTVLNIFPFGTVEVSHPKFNTFKNELNTFPNQLKVGDRVLFDAADPHIVATTPNEEIPLTVLNIFPFGTVEVSHPKFGTFKLLRLSSRGKKAAVPASKKRKGASSSVGPTTEIKQVQLADMIRALLTTDPWELFFGIIEPIYLELTMELCSTFHLQTVMTNYDDPCTKFMEENDLDTLNRHIHRSPSRCWNVLVPGGATYNPSRSKTSALPPFLRYLHAILAHTITGR</sequence>
<feature type="region of interest" description="Disordered" evidence="1">
    <location>
        <begin position="69"/>
        <end position="119"/>
    </location>
</feature>
<accession>A0A2P5X7E4</accession>
<evidence type="ECO:0000313" key="2">
    <source>
        <dbReference type="EMBL" id="PPR99261.1"/>
    </source>
</evidence>
<evidence type="ECO:0000256" key="1">
    <source>
        <dbReference type="SAM" id="MobiDB-lite"/>
    </source>
</evidence>
<dbReference type="Proteomes" id="UP000239757">
    <property type="component" value="Unassembled WGS sequence"/>
</dbReference>
<protein>
    <submittedName>
        <fullName evidence="2">Uncharacterized protein</fullName>
    </submittedName>
</protein>
<feature type="region of interest" description="Disordered" evidence="1">
    <location>
        <begin position="42"/>
        <end position="61"/>
    </location>
</feature>
<proteinExistence type="predicted"/>
<dbReference type="EMBL" id="KZ665519">
    <property type="protein sequence ID" value="PPR99261.1"/>
    <property type="molecule type" value="Genomic_DNA"/>
</dbReference>
<feature type="region of interest" description="Disordered" evidence="1">
    <location>
        <begin position="140"/>
        <end position="163"/>
    </location>
</feature>
<feature type="compositionally biased region" description="Basic and acidic residues" evidence="1">
    <location>
        <begin position="149"/>
        <end position="158"/>
    </location>
</feature>
<organism evidence="2 3">
    <name type="scientific">Gossypium barbadense</name>
    <name type="common">Sea Island cotton</name>
    <name type="synonym">Hibiscus barbadensis</name>
    <dbReference type="NCBI Taxonomy" id="3634"/>
    <lineage>
        <taxon>Eukaryota</taxon>
        <taxon>Viridiplantae</taxon>
        <taxon>Streptophyta</taxon>
        <taxon>Embryophyta</taxon>
        <taxon>Tracheophyta</taxon>
        <taxon>Spermatophyta</taxon>
        <taxon>Magnoliopsida</taxon>
        <taxon>eudicotyledons</taxon>
        <taxon>Gunneridae</taxon>
        <taxon>Pentapetalae</taxon>
        <taxon>rosids</taxon>
        <taxon>malvids</taxon>
        <taxon>Malvales</taxon>
        <taxon>Malvaceae</taxon>
        <taxon>Malvoideae</taxon>
        <taxon>Gossypium</taxon>
    </lineage>
</organism>
<reference evidence="2 3" key="1">
    <citation type="submission" date="2015-01" db="EMBL/GenBank/DDBJ databases">
        <title>Genome of allotetraploid Gossypium barbadense reveals genomic plasticity and fiber elongation in cotton evolution.</title>
        <authorList>
            <person name="Chen X."/>
            <person name="Liu X."/>
            <person name="Zhao B."/>
            <person name="Zheng H."/>
            <person name="Hu Y."/>
            <person name="Lu G."/>
            <person name="Yang C."/>
            <person name="Chen J."/>
            <person name="Shan C."/>
            <person name="Zhang L."/>
            <person name="Zhou Y."/>
            <person name="Wang L."/>
            <person name="Guo W."/>
            <person name="Bai Y."/>
            <person name="Ruan J."/>
            <person name="Shangguan X."/>
            <person name="Mao Y."/>
            <person name="Jiang J."/>
            <person name="Zhu Y."/>
            <person name="Lei J."/>
            <person name="Kang H."/>
            <person name="Chen S."/>
            <person name="He X."/>
            <person name="Wang R."/>
            <person name="Wang Y."/>
            <person name="Chen J."/>
            <person name="Wang L."/>
            <person name="Yu S."/>
            <person name="Wang B."/>
            <person name="Wei J."/>
            <person name="Song S."/>
            <person name="Lu X."/>
            <person name="Gao Z."/>
            <person name="Gu W."/>
            <person name="Deng X."/>
            <person name="Ma D."/>
            <person name="Wang S."/>
            <person name="Liang W."/>
            <person name="Fang L."/>
            <person name="Cai C."/>
            <person name="Zhu X."/>
            <person name="Zhou B."/>
            <person name="Zhang Y."/>
            <person name="Chen Z."/>
            <person name="Xu S."/>
            <person name="Zhu R."/>
            <person name="Wang S."/>
            <person name="Zhang T."/>
            <person name="Zhao G."/>
        </authorList>
    </citation>
    <scope>NUCLEOTIDE SEQUENCE [LARGE SCALE GENOMIC DNA]</scope>
    <source>
        <strain evidence="3">cv. Xinhai21</strain>
        <tissue evidence="2">Leaf</tissue>
    </source>
</reference>
<dbReference type="AlphaFoldDB" id="A0A2P5X7E4"/>
<evidence type="ECO:0000313" key="3">
    <source>
        <dbReference type="Proteomes" id="UP000239757"/>
    </source>
</evidence>
<gene>
    <name evidence="2" type="ORF">GOBAR_AA21400</name>
</gene>
<feature type="compositionally biased region" description="Polar residues" evidence="1">
    <location>
        <begin position="49"/>
        <end position="61"/>
    </location>
</feature>